<evidence type="ECO:0000313" key="19">
    <source>
        <dbReference type="EnsemblMetazoa" id="Aqu2.1.36490_001"/>
    </source>
</evidence>
<dbReference type="PROSITE" id="PS00022">
    <property type="entry name" value="EGF_1"/>
    <property type="match status" value="1"/>
</dbReference>
<feature type="domain" description="EGF-like" evidence="14">
    <location>
        <begin position="210"/>
        <end position="249"/>
    </location>
</feature>
<dbReference type="OrthoDB" id="152385at2759"/>
<dbReference type="Gene3D" id="2.60.220.50">
    <property type="match status" value="1"/>
</dbReference>
<dbReference type="SUPFAM" id="SSF81321">
    <property type="entry name" value="Family A G protein-coupled receptor-like"/>
    <property type="match status" value="1"/>
</dbReference>
<keyword evidence="9 10" id="KW-1015">Disulfide bond</keyword>
<dbReference type="PROSITE" id="PS50261">
    <property type="entry name" value="G_PROTEIN_RECEP_F2_4"/>
    <property type="match status" value="1"/>
</dbReference>
<dbReference type="InterPro" id="IPR000742">
    <property type="entry name" value="EGF"/>
</dbReference>
<feature type="transmembrane region" description="Helical" evidence="12">
    <location>
        <begin position="2350"/>
        <end position="2371"/>
    </location>
</feature>
<feature type="domain" description="Ig-like" evidence="18">
    <location>
        <begin position="1081"/>
        <end position="1166"/>
    </location>
</feature>
<feature type="domain" description="Ig-like" evidence="18">
    <location>
        <begin position="817"/>
        <end position="895"/>
    </location>
</feature>
<dbReference type="EnsemblMetazoa" id="Aqu2.1.36490_001">
    <property type="protein sequence ID" value="Aqu2.1.36490_001"/>
    <property type="gene ID" value="Aqu2.1.36490"/>
</dbReference>
<sequence length="2594" mass="280402">MSFSVLTAVLLLLHCLFSPISSQSDCTEPSQSDLPSFINEFLLDSDGSLSYSPSIVGSVHYVCKAQGSTRGTYRSLSIIATFTPNPGSSQTTRIFQLSCSSGSWEADLNGGIPAPVSGLHSASTRTDCVLCSHVFGSDRCRACDSTCNTGLRRCVGSQTSCCPYFSPTDQCTTQCPTNFNASSSNGFICTCNLSCEAGYTLDNSTCACSLSNICGLGPCQNGGSCTLVSAPSSYTCDCTGTGYQGVNCSASICNYSLSGTSEISVWSDNSNDKILAMVYGLQQFVGYSYTGNLELKPSESCFLLCQANYVIDAATCTCVCQGNNCSESSYTTPNISALVSYVAVLNGSSVTLRCVLHHAGNPGAAIQWTYAGSVITNDSLFLITEGSTRLDITNITTSYSGAYHCNASNVVGASVATINVDIQEPPYFIVTPPNNLTLRYNNTITLNCSSGGVPLPNITWFKDGIVIPTDQYTSSNTSDTIITMLTVVGSLISGGNYTCQAVNDLVERRVVNTTVNVTVFEYLDIVLDDDTDYTFTLNQSDTFIIQCSFSGFPLPTIDWFFVCNNDCEAGYTLDNSTCACSLSNICELGPCQNGGSCTLVSAPSNYTCDCTGTGYQGINCTDSNYIAPNISALVSNVAVLNGSSVTLRCVLHHAGNPGAAIQWTFAGSVITNDSLFLITEDSTRLDITNITTSYSGAYHCIASNVAGASVATISVDVQEPPYFIVTPPNSILLQYNNTITLNCSSGGVPLPNITWFKDGIVIPTDQYTSSNTSDTIITMLTVVGSLTSDGIYTCQAVNDLVERRIVNTTVNVTVFEPLNSAGSDPPPLVTLNQSDTFIANCSFSGIPLPTVFWFFISNDSRVSVTTDIQGITVTSTLTVKNVDKATDEGVYECTAFQQFGGYHLSFVLYLNIVCNNSCEAGYTLDNSTCTCSLSNICELGPCQNGGSCTLVSAPSNYTCDCTGTGYQGINCTNFLGIPPSITAPKLNYSVLNGSSATLTCTLENVGTPVAAITWRFNGSTLSNSFKYTITNSTSTLPNTAGSTQLVINDVMVSDAGVYYCQASNGGGTSAAGITLNVQVPPSIISTSNVTQVQYKTVLTLNCTASGVPRPVVTWSKDGGELPNEQILNKILTDSVLSSAFRFEGSLTSTGQYTCTAVNDLVERRVASGTINILTYEPLQFNKGLIGNYSIQSEPYTAYCNFTALPHPNVLWARDGITLYSNTDLSITTDVAGITLSSTLTIRNLNKKKDEGNYTCTATSLQYSHTFSGKLQIEVPAVVRPDSNRFSAVINTTSHISFSITNQNDLIRNHTIQWNFKRLGTNTYTPLNSEIFDTSRLSDDGLRLMFSSAQLQHRGTYRITVSNPAANVTATTNFDVFVPAKLQYTAGMSIVKERRQNVSFNCSADGIPMPTIVWRKDGQFLIQNNKRSITEQGSTGFRSNAIPGVLQINSMLTITGLTGSDNGSYSCRADNEANIGSVLIEPFILSVVEPPPPDNCLSSPCVNGDCHSLFDGYYCACPETHTGINCEEVVLVTVPPVITEPPQTTTSKLYSSTSLTCRATGSPTPTILWYKDNRLVPNTNPDPSVLLFDELLLSDRGFYHCVAVNVIDGKNVSVSSSTILLNITNVVQYEAEMVLPDNFYDNLNGTESEDAIRQLIIDSNNYLSGSNISDTSFFFIQILDIDEDNPEPGSIPVVVTLVTERGQGDQTLLTGVRGQLDSLRQQLRVEISVAAVSRFDGCLSNSTIIPSPSGDPSLSLTVNWPETNIGVLSVVDCPCGSNGTSGGGSLKATRYCGGDFTDGAMWLGPDVKRCNFSDLARRICRLSDLPVNDKVEELETLTSNSSMLGSTEIAASVSVLVTATEELAGNLTLTMTFLEVVDNIIDVDQDILQESQESSNTSARILEAIDSVVDNIPIANASEPVIIAQKSFAVSVQEVDPEAFSRSGQTFSVNIADFTQRNISSGDLSFESNTVSPPTGTIQLPNNLFSSLPENISRISHAVFVTDSLFLRRSFSYQRVSSVIISASVVGAGTIRNLRPPVNLGFQLNPNVNGSIPQCTFWNQSLDDGYGDWSSDGCNTSSGSTDSQVTCNCDHLTNFAILLDVSPPEEPTERTALTLFLDSVSYIGIIISIICLIITIISYLLSKKLRSSDHGQLLLNLCFALMGLYLSFIVALHSKNTNGFCAFSGAVLQYFFLVTFAIMAAEAINLYINLVIVLGRKIQSFALKVTIVSWVAPVFIVLLCFSPDYRNYISSPPNFCRAFKAPFYIGVVVPFSIIYIFNWIVFVIIIVSLLRKNFSSKLKELKKAKKDKSKSFFKQQLIIAITLSILFGLGWGLGLLVTQEIYSNKTVRDLFAALFVLLTAFHGFFIFIMHCLRSKDVRKVWKKAFFGVTGRDFTEFSSSTFNRVRGKSSGGASTATRSPHRKVSTEKSPSFSFSDGKSFFKRGVTLQEYSKKKEAEDEEIKEIEETGVMAVENDYVAVDNNAYAAIEDTDFDFEKDGQGTLKFYTKKDQDHEAQFESLNDGKDSKKAKKEDGPPSKEGTELELRINVSSEVKEEEPKVATAVKSFPDDDEDEKGKLREEEERAYDAYHSKHESNA</sequence>
<evidence type="ECO:0000256" key="6">
    <source>
        <dbReference type="ARBA" id="ARBA00022729"/>
    </source>
</evidence>
<dbReference type="Gene3D" id="1.20.1070.10">
    <property type="entry name" value="Rhodopsin 7-helix transmembrane proteins"/>
    <property type="match status" value="1"/>
</dbReference>
<feature type="domain" description="EGF-like" evidence="14">
    <location>
        <begin position="582"/>
        <end position="621"/>
    </location>
</feature>
<feature type="transmembrane region" description="Helical" evidence="12">
    <location>
        <begin position="2189"/>
        <end position="2213"/>
    </location>
</feature>
<dbReference type="Pfam" id="PF07679">
    <property type="entry name" value="I-set"/>
    <property type="match status" value="4"/>
</dbReference>
<feature type="region of interest" description="Disordered" evidence="11">
    <location>
        <begin position="2401"/>
        <end position="2428"/>
    </location>
</feature>
<feature type="transmembrane region" description="Helical" evidence="12">
    <location>
        <begin position="2310"/>
        <end position="2330"/>
    </location>
</feature>
<name>A0A1X7V865_AMPQE</name>
<feature type="disulfide bond" evidence="10">
    <location>
        <begin position="591"/>
        <end position="608"/>
    </location>
</feature>
<evidence type="ECO:0000259" key="14">
    <source>
        <dbReference type="PROSITE" id="PS50026"/>
    </source>
</evidence>
<dbReference type="Pfam" id="PF13927">
    <property type="entry name" value="Ig_3"/>
    <property type="match status" value="6"/>
</dbReference>
<dbReference type="Pfam" id="PF00002">
    <property type="entry name" value="7tm_2"/>
    <property type="match status" value="1"/>
</dbReference>
<dbReference type="InterPro" id="IPR013783">
    <property type="entry name" value="Ig-like_fold"/>
</dbReference>
<feature type="transmembrane region" description="Helical" evidence="12">
    <location>
        <begin position="2220"/>
        <end position="2240"/>
    </location>
</feature>
<evidence type="ECO:0000256" key="12">
    <source>
        <dbReference type="SAM" id="Phobius"/>
    </source>
</evidence>
<evidence type="ECO:0000256" key="1">
    <source>
        <dbReference type="ARBA" id="ARBA00004141"/>
    </source>
</evidence>
<feature type="transmembrane region" description="Helical" evidence="12">
    <location>
        <begin position="2260"/>
        <end position="2289"/>
    </location>
</feature>
<dbReference type="InterPro" id="IPR046338">
    <property type="entry name" value="GAIN_dom_sf"/>
</dbReference>
<dbReference type="GO" id="GO:0004930">
    <property type="term" value="F:G protein-coupled receptor activity"/>
    <property type="evidence" value="ECO:0007669"/>
    <property type="project" value="InterPro"/>
</dbReference>
<keyword evidence="4" id="KW-1003">Cell membrane</keyword>
<evidence type="ECO:0000256" key="9">
    <source>
        <dbReference type="ARBA" id="ARBA00023157"/>
    </source>
</evidence>
<keyword evidence="7 12" id="KW-1133">Transmembrane helix</keyword>
<comment type="similarity">
    <text evidence="3">Belongs to the G-protein coupled receptor 2 family. Adhesion G-protein coupled receptor (ADGR) subfamily.</text>
</comment>
<dbReference type="InParanoid" id="A0A1X7V865"/>
<evidence type="ECO:0000256" key="8">
    <source>
        <dbReference type="ARBA" id="ARBA00023136"/>
    </source>
</evidence>
<feature type="domain" description="Ig-like" evidence="18">
    <location>
        <begin position="1191"/>
        <end position="1267"/>
    </location>
</feature>
<evidence type="ECO:0000259" key="15">
    <source>
        <dbReference type="PROSITE" id="PS50221"/>
    </source>
</evidence>
<dbReference type="InterPro" id="IPR036179">
    <property type="entry name" value="Ig-like_dom_sf"/>
</dbReference>
<organism evidence="19">
    <name type="scientific">Amphimedon queenslandica</name>
    <name type="common">Sponge</name>
    <dbReference type="NCBI Taxonomy" id="400682"/>
    <lineage>
        <taxon>Eukaryota</taxon>
        <taxon>Metazoa</taxon>
        <taxon>Porifera</taxon>
        <taxon>Demospongiae</taxon>
        <taxon>Heteroscleromorpha</taxon>
        <taxon>Haplosclerida</taxon>
        <taxon>Niphatidae</taxon>
        <taxon>Amphimedon</taxon>
    </lineage>
</organism>
<feature type="compositionally biased region" description="Basic and acidic residues" evidence="11">
    <location>
        <begin position="2514"/>
        <end position="2542"/>
    </location>
</feature>
<dbReference type="SMART" id="SM00181">
    <property type="entry name" value="EGF"/>
    <property type="match status" value="4"/>
</dbReference>
<evidence type="ECO:0000256" key="10">
    <source>
        <dbReference type="PROSITE-ProRule" id="PRU00076"/>
    </source>
</evidence>
<proteinExistence type="inferred from homology"/>
<dbReference type="InterPro" id="IPR050958">
    <property type="entry name" value="Cell_Adh-Cytoskel_Orgn"/>
</dbReference>
<feature type="domain" description="G-protein coupled receptors family 1 profile" evidence="17">
    <location>
        <begin position="2092"/>
        <end position="2330"/>
    </location>
</feature>
<comment type="subcellular location">
    <subcellularLocation>
        <location evidence="2">Cell membrane</location>
    </subcellularLocation>
    <subcellularLocation>
        <location evidence="1">Membrane</location>
        <topology evidence="1">Multi-pass membrane protein</topology>
    </subcellularLocation>
</comment>
<protein>
    <submittedName>
        <fullName evidence="19">Uncharacterized protein</fullName>
    </submittedName>
</protein>
<keyword evidence="8 12" id="KW-0472">Membrane</keyword>
<evidence type="ECO:0000256" key="3">
    <source>
        <dbReference type="ARBA" id="ARBA00007343"/>
    </source>
</evidence>
<feature type="signal peptide" evidence="13">
    <location>
        <begin position="1"/>
        <end position="22"/>
    </location>
</feature>
<feature type="transmembrane region" description="Helical" evidence="12">
    <location>
        <begin position="2152"/>
        <end position="2169"/>
    </location>
</feature>
<dbReference type="InterPro" id="IPR017981">
    <property type="entry name" value="GPCR_2-like_7TM"/>
</dbReference>
<feature type="domain" description="Ig-like" evidence="18">
    <location>
        <begin position="1363"/>
        <end position="1470"/>
    </location>
</feature>
<evidence type="ECO:0000256" key="2">
    <source>
        <dbReference type="ARBA" id="ARBA00004236"/>
    </source>
</evidence>
<dbReference type="PANTHER" id="PTHR45080">
    <property type="entry name" value="CONTACTIN 5"/>
    <property type="match status" value="1"/>
</dbReference>
<dbReference type="Gene3D" id="2.10.25.10">
    <property type="entry name" value="Laminin"/>
    <property type="match status" value="4"/>
</dbReference>
<feature type="chain" id="PRO_5012123657" evidence="13">
    <location>
        <begin position="23"/>
        <end position="2594"/>
    </location>
</feature>
<dbReference type="InterPro" id="IPR057244">
    <property type="entry name" value="GAIN_B"/>
</dbReference>
<feature type="domain" description="Ig-like" evidence="18">
    <location>
        <begin position="426"/>
        <end position="518"/>
    </location>
</feature>
<evidence type="ECO:0000256" key="11">
    <source>
        <dbReference type="SAM" id="MobiDB-lite"/>
    </source>
</evidence>
<dbReference type="InterPro" id="IPR000832">
    <property type="entry name" value="GPCR_2_secretin-like"/>
</dbReference>
<dbReference type="PANTHER" id="PTHR45080:SF8">
    <property type="entry name" value="IG-LIKE DOMAIN-CONTAINING PROTEIN"/>
    <property type="match status" value="1"/>
</dbReference>
<feature type="domain" description="G-protein coupled receptors family 2 profile 2" evidence="16">
    <location>
        <begin position="2116"/>
        <end position="2373"/>
    </location>
</feature>
<dbReference type="InterPro" id="IPR007110">
    <property type="entry name" value="Ig-like_dom"/>
</dbReference>
<dbReference type="InterPro" id="IPR017452">
    <property type="entry name" value="GPCR_Rhodpsn_7TM"/>
</dbReference>
<keyword evidence="6 13" id="KW-0732">Signal</keyword>
<dbReference type="GO" id="GO:0005886">
    <property type="term" value="C:plasma membrane"/>
    <property type="evidence" value="ECO:0007669"/>
    <property type="project" value="UniProtKB-SubCell"/>
</dbReference>
<evidence type="ECO:0000256" key="7">
    <source>
        <dbReference type="ARBA" id="ARBA00022989"/>
    </source>
</evidence>
<dbReference type="PROSITE" id="PS50262">
    <property type="entry name" value="G_PROTEIN_RECEP_F1_2"/>
    <property type="match status" value="1"/>
</dbReference>
<feature type="transmembrane region" description="Helical" evidence="12">
    <location>
        <begin position="2119"/>
        <end position="2140"/>
    </location>
</feature>
<evidence type="ECO:0000256" key="4">
    <source>
        <dbReference type="ARBA" id="ARBA00022475"/>
    </source>
</evidence>
<feature type="domain" description="Ig-like" evidence="18">
    <location>
        <begin position="721"/>
        <end position="813"/>
    </location>
</feature>
<evidence type="ECO:0000256" key="5">
    <source>
        <dbReference type="ARBA" id="ARBA00022692"/>
    </source>
</evidence>
<feature type="domain" description="GAIN-B" evidence="15">
    <location>
        <begin position="1954"/>
        <end position="2104"/>
    </location>
</feature>
<keyword evidence="10" id="KW-0245">EGF-like domain</keyword>
<dbReference type="InterPro" id="IPR003598">
    <property type="entry name" value="Ig_sub2"/>
</dbReference>
<feature type="region of interest" description="Disordered" evidence="11">
    <location>
        <begin position="2514"/>
        <end position="2594"/>
    </location>
</feature>
<feature type="disulfide bond" evidence="10">
    <location>
        <begin position="1516"/>
        <end position="1525"/>
    </location>
</feature>
<reference evidence="19" key="1">
    <citation type="submission" date="2017-05" db="UniProtKB">
        <authorList>
            <consortium name="EnsemblMetazoa"/>
        </authorList>
    </citation>
    <scope>IDENTIFICATION</scope>
</reference>
<evidence type="ECO:0000256" key="13">
    <source>
        <dbReference type="SAM" id="SignalP"/>
    </source>
</evidence>
<dbReference type="Gene3D" id="2.60.40.10">
    <property type="entry name" value="Immunoglobulins"/>
    <property type="match status" value="10"/>
</dbReference>
<dbReference type="CDD" id="cd00096">
    <property type="entry name" value="Ig"/>
    <property type="match status" value="3"/>
</dbReference>
<feature type="domain" description="EGF-like" evidence="14">
    <location>
        <begin position="1491"/>
        <end position="1526"/>
    </location>
</feature>
<dbReference type="GO" id="GO:0007156">
    <property type="term" value="P:homophilic cell adhesion via plasma membrane adhesion molecules"/>
    <property type="evidence" value="ECO:0007669"/>
    <property type="project" value="TreeGrafter"/>
</dbReference>
<comment type="caution">
    <text evidence="10">Lacks conserved residue(s) required for the propagation of feature annotation.</text>
</comment>
<dbReference type="InterPro" id="IPR003599">
    <property type="entry name" value="Ig_sub"/>
</dbReference>
<dbReference type="InterPro" id="IPR013098">
    <property type="entry name" value="Ig_I-set"/>
</dbReference>
<dbReference type="PROSITE" id="PS50221">
    <property type="entry name" value="GAIN_B"/>
    <property type="match status" value="1"/>
</dbReference>
<dbReference type="SUPFAM" id="SSF57196">
    <property type="entry name" value="EGF/Laminin"/>
    <property type="match status" value="1"/>
</dbReference>
<dbReference type="GO" id="GO:0007166">
    <property type="term" value="P:cell surface receptor signaling pathway"/>
    <property type="evidence" value="ECO:0007669"/>
    <property type="project" value="InterPro"/>
</dbReference>
<feature type="domain" description="EGF-like" evidence="14">
    <location>
        <begin position="933"/>
        <end position="972"/>
    </location>
</feature>
<feature type="domain" description="Ig-like" evidence="18">
    <location>
        <begin position="1534"/>
        <end position="1612"/>
    </location>
</feature>
<dbReference type="PROSITE" id="PS50026">
    <property type="entry name" value="EGF_3"/>
    <property type="match status" value="4"/>
</dbReference>
<dbReference type="Pfam" id="PF01825">
    <property type="entry name" value="GPS"/>
    <property type="match status" value="1"/>
</dbReference>
<accession>A0A1X7V865</accession>
<feature type="disulfide bond" evidence="10">
    <location>
        <begin position="219"/>
        <end position="236"/>
    </location>
</feature>
<feature type="disulfide bond" evidence="10">
    <location>
        <begin position="942"/>
        <end position="959"/>
    </location>
</feature>
<feature type="domain" description="Ig-like" evidence="18">
    <location>
        <begin position="628"/>
        <end position="718"/>
    </location>
</feature>
<dbReference type="SMART" id="SM00303">
    <property type="entry name" value="GPS"/>
    <property type="match status" value="1"/>
</dbReference>
<dbReference type="SMART" id="SM00408">
    <property type="entry name" value="IGc2"/>
    <property type="match status" value="10"/>
</dbReference>
<feature type="domain" description="Ig-like" evidence="18">
    <location>
        <begin position="979"/>
        <end position="1076"/>
    </location>
</feature>
<dbReference type="PROSITE" id="PS50835">
    <property type="entry name" value="IG_LIKE"/>
    <property type="match status" value="10"/>
</dbReference>
<feature type="domain" description="Ig-like" evidence="18">
    <location>
        <begin position="333"/>
        <end position="423"/>
    </location>
</feature>
<evidence type="ECO:0000259" key="18">
    <source>
        <dbReference type="PROSITE" id="PS50835"/>
    </source>
</evidence>
<dbReference type="InterPro" id="IPR000203">
    <property type="entry name" value="GPS"/>
</dbReference>
<keyword evidence="5 12" id="KW-0812">Transmembrane</keyword>
<feature type="disulfide bond" evidence="10">
    <location>
        <begin position="1495"/>
        <end position="1505"/>
    </location>
</feature>
<feature type="compositionally biased region" description="Basic and acidic residues" evidence="11">
    <location>
        <begin position="2571"/>
        <end position="2594"/>
    </location>
</feature>
<dbReference type="CDD" id="cd00054">
    <property type="entry name" value="EGF_CA"/>
    <property type="match status" value="4"/>
</dbReference>
<dbReference type="SMART" id="SM00409">
    <property type="entry name" value="IG"/>
    <property type="match status" value="10"/>
</dbReference>
<evidence type="ECO:0000259" key="16">
    <source>
        <dbReference type="PROSITE" id="PS50261"/>
    </source>
</evidence>
<dbReference type="SUPFAM" id="SSF48726">
    <property type="entry name" value="Immunoglobulin"/>
    <property type="match status" value="9"/>
</dbReference>
<evidence type="ECO:0000259" key="17">
    <source>
        <dbReference type="PROSITE" id="PS50262"/>
    </source>
</evidence>